<feature type="transmembrane region" description="Helical" evidence="6">
    <location>
        <begin position="673"/>
        <end position="694"/>
    </location>
</feature>
<feature type="transmembrane region" description="Helical" evidence="6">
    <location>
        <begin position="572"/>
        <end position="599"/>
    </location>
</feature>
<proteinExistence type="predicted"/>
<evidence type="ECO:0000256" key="2">
    <source>
        <dbReference type="ARBA" id="ARBA00022692"/>
    </source>
</evidence>
<feature type="transmembrane region" description="Helical" evidence="6">
    <location>
        <begin position="262"/>
        <end position="282"/>
    </location>
</feature>
<feature type="transmembrane region" description="Helical" evidence="6">
    <location>
        <begin position="42"/>
        <end position="65"/>
    </location>
</feature>
<evidence type="ECO:0000256" key="6">
    <source>
        <dbReference type="SAM" id="Phobius"/>
    </source>
</evidence>
<dbReference type="RefSeq" id="WP_379254992.1">
    <property type="nucleotide sequence ID" value="NZ_JBHSVQ010000001.1"/>
</dbReference>
<gene>
    <name evidence="8" type="ORF">ACFSX3_32435</name>
</gene>
<organism evidence="8 9">
    <name type="scientific">Paenibacillus rhizoplanae</name>
    <dbReference type="NCBI Taxonomy" id="1917181"/>
    <lineage>
        <taxon>Bacteria</taxon>
        <taxon>Bacillati</taxon>
        <taxon>Bacillota</taxon>
        <taxon>Bacilli</taxon>
        <taxon>Bacillales</taxon>
        <taxon>Paenibacillaceae</taxon>
        <taxon>Paenibacillus</taxon>
    </lineage>
</organism>
<dbReference type="InterPro" id="IPR007016">
    <property type="entry name" value="O-antigen_ligase-rel_domated"/>
</dbReference>
<keyword evidence="9" id="KW-1185">Reference proteome</keyword>
<evidence type="ECO:0000256" key="5">
    <source>
        <dbReference type="SAM" id="MobiDB-lite"/>
    </source>
</evidence>
<dbReference type="GO" id="GO:0016874">
    <property type="term" value="F:ligase activity"/>
    <property type="evidence" value="ECO:0007669"/>
    <property type="project" value="UniProtKB-KW"/>
</dbReference>
<dbReference type="InterPro" id="IPR051533">
    <property type="entry name" value="WaaL-like"/>
</dbReference>
<evidence type="ECO:0000313" key="9">
    <source>
        <dbReference type="Proteomes" id="UP001597448"/>
    </source>
</evidence>
<dbReference type="Pfam" id="PF04932">
    <property type="entry name" value="Wzy_C"/>
    <property type="match status" value="1"/>
</dbReference>
<evidence type="ECO:0000313" key="8">
    <source>
        <dbReference type="EMBL" id="MFD2414554.1"/>
    </source>
</evidence>
<feature type="transmembrane region" description="Helical" evidence="6">
    <location>
        <begin position="189"/>
        <end position="207"/>
    </location>
</feature>
<dbReference type="PANTHER" id="PTHR37422:SF13">
    <property type="entry name" value="LIPOPOLYSACCHARIDE BIOSYNTHESIS PROTEIN PA4999-RELATED"/>
    <property type="match status" value="1"/>
</dbReference>
<evidence type="ECO:0000256" key="4">
    <source>
        <dbReference type="ARBA" id="ARBA00023136"/>
    </source>
</evidence>
<feature type="transmembrane region" description="Helical" evidence="6">
    <location>
        <begin position="391"/>
        <end position="418"/>
    </location>
</feature>
<evidence type="ECO:0000259" key="7">
    <source>
        <dbReference type="Pfam" id="PF04932"/>
    </source>
</evidence>
<evidence type="ECO:0000256" key="1">
    <source>
        <dbReference type="ARBA" id="ARBA00004141"/>
    </source>
</evidence>
<dbReference type="PROSITE" id="PS51257">
    <property type="entry name" value="PROKAR_LIPOPROTEIN"/>
    <property type="match status" value="1"/>
</dbReference>
<dbReference type="PANTHER" id="PTHR37422">
    <property type="entry name" value="TEICHURONIC ACID BIOSYNTHESIS PROTEIN TUAE"/>
    <property type="match status" value="1"/>
</dbReference>
<feature type="transmembrane region" description="Helical" evidence="6">
    <location>
        <begin position="12"/>
        <end position="36"/>
    </location>
</feature>
<comment type="subcellular location">
    <subcellularLocation>
        <location evidence="1">Membrane</location>
        <topology evidence="1">Multi-pass membrane protein</topology>
    </subcellularLocation>
</comment>
<feature type="transmembrane region" description="Helical" evidence="6">
    <location>
        <begin position="214"/>
        <end position="242"/>
    </location>
</feature>
<name>A0ABW5FJ99_9BACL</name>
<protein>
    <submittedName>
        <fullName evidence="8">O-antigen ligase family protein</fullName>
    </submittedName>
</protein>
<keyword evidence="4 6" id="KW-0472">Membrane</keyword>
<dbReference type="EMBL" id="JBHUKY010000110">
    <property type="protein sequence ID" value="MFD2414554.1"/>
    <property type="molecule type" value="Genomic_DNA"/>
</dbReference>
<dbReference type="Proteomes" id="UP001597448">
    <property type="component" value="Unassembled WGS sequence"/>
</dbReference>
<sequence length="880" mass="93829">MQINRFRQYGGMAVTLGCGLALIAAGAAACMLRGFFFVGEMYLFLTGWYALCGVLTLGGLVLYAASSWEMRKLKLKGKLAGKAEPVRALAGGGVKGDTGGPVKREITEAERLAGSKRLVTYHGGRAATTRAAVEAVSGSGRVLGGSVSRVRRLKAIVWLLPGCCMVICILYAIHAFRGPLSSQGTWNELLRWGFYASYALFAVLAAGTRRGGALLAAVWHLLGLVISLSALLAVCGGLPLPYAVAYSQSPEVSVTGARLAGLLQYPNAFGAVMAVFLLERLFSAASGFKLMGPSGTVNGEEGTEEEGGASRGAASLEEHGEEVSRAEQENIASSEAEGGTVSRTGQENIASGEVKGEALSSAGETAIAGREERAWRRTAELMRTAARLLPLFPYAAALLLSESRGAWLAAAAAGAAALLLKRQLFVPLLITGAAPVAAAALLYRQLARSGLAAEPLPGLLLLAGLWAGAWLAGLWLHRRVSRAAGKHRAALLALAAGAWTAAGSAVLLLVRARITGPSPTADARGLFYRDAWKLAAEAPWLGRGGETWRHTYLAAQSRPYVGTQVHSGYLDILLNLGMAGLAAVLLLLLAAGGLVFKASPRLLPPLFVILLHSAVDFDWSYGLVWLLLLLLPAWALAEANSRTARTAAPPALYDSRWQRSKPTVQRRKRPRRLWGYAGISVLCGLTLLFSGLSFQAMKGAALFKQAVRENDPAVQITLLQQSLRWNPREPQTAVALSRLLPQKQGVDLLLRSLSFSPGNVAIHGELAARYLRGSDPGEALYWVRRSQQTDHFNAAGRLAALRGMLEMGERSLAEGDRRLAADSAAAGLELLRQYSLLAAKEQERGPQHNDRNFTLFPQSKGIYFHLTHLQSQAALSSSNR</sequence>
<accession>A0ABW5FJ99</accession>
<keyword evidence="3 6" id="KW-1133">Transmembrane helix</keyword>
<feature type="compositionally biased region" description="Basic and acidic residues" evidence="5">
    <location>
        <begin position="316"/>
        <end position="328"/>
    </location>
</feature>
<feature type="domain" description="O-antigen ligase-related" evidence="7">
    <location>
        <begin position="465"/>
        <end position="584"/>
    </location>
</feature>
<comment type="caution">
    <text evidence="8">The sequence shown here is derived from an EMBL/GenBank/DDBJ whole genome shotgun (WGS) entry which is preliminary data.</text>
</comment>
<feature type="transmembrane region" description="Helical" evidence="6">
    <location>
        <begin position="156"/>
        <end position="177"/>
    </location>
</feature>
<reference evidence="9" key="1">
    <citation type="journal article" date="2019" name="Int. J. Syst. Evol. Microbiol.">
        <title>The Global Catalogue of Microorganisms (GCM) 10K type strain sequencing project: providing services to taxonomists for standard genome sequencing and annotation.</title>
        <authorList>
            <consortium name="The Broad Institute Genomics Platform"/>
            <consortium name="The Broad Institute Genome Sequencing Center for Infectious Disease"/>
            <person name="Wu L."/>
            <person name="Ma J."/>
        </authorList>
    </citation>
    <scope>NUCLEOTIDE SEQUENCE [LARGE SCALE GENOMIC DNA]</scope>
    <source>
        <strain evidence="9">CCM 8725</strain>
    </source>
</reference>
<feature type="transmembrane region" description="Helical" evidence="6">
    <location>
        <begin position="489"/>
        <end position="510"/>
    </location>
</feature>
<feature type="transmembrane region" description="Helical" evidence="6">
    <location>
        <begin position="455"/>
        <end position="477"/>
    </location>
</feature>
<evidence type="ECO:0000256" key="3">
    <source>
        <dbReference type="ARBA" id="ARBA00022989"/>
    </source>
</evidence>
<keyword evidence="2 6" id="KW-0812">Transmembrane</keyword>
<feature type="transmembrane region" description="Helical" evidence="6">
    <location>
        <begin position="619"/>
        <end position="637"/>
    </location>
</feature>
<keyword evidence="8" id="KW-0436">Ligase</keyword>
<feature type="transmembrane region" description="Helical" evidence="6">
    <location>
        <begin position="424"/>
        <end position="443"/>
    </location>
</feature>
<feature type="region of interest" description="Disordered" evidence="5">
    <location>
        <begin position="293"/>
        <end position="365"/>
    </location>
</feature>